<dbReference type="Proteomes" id="UP001203297">
    <property type="component" value="Unassembled WGS sequence"/>
</dbReference>
<gene>
    <name evidence="2" type="ORF">B0F90DRAFT_1376531</name>
</gene>
<protein>
    <submittedName>
        <fullName evidence="2">Uncharacterized protein</fullName>
    </submittedName>
</protein>
<evidence type="ECO:0000256" key="1">
    <source>
        <dbReference type="SAM" id="MobiDB-lite"/>
    </source>
</evidence>
<reference evidence="2" key="1">
    <citation type="journal article" date="2022" name="New Phytol.">
        <title>Evolutionary transition to the ectomycorrhizal habit in the genomes of a hyperdiverse lineage of mushroom-forming fungi.</title>
        <authorList>
            <person name="Looney B."/>
            <person name="Miyauchi S."/>
            <person name="Morin E."/>
            <person name="Drula E."/>
            <person name="Courty P.E."/>
            <person name="Kohler A."/>
            <person name="Kuo A."/>
            <person name="LaButti K."/>
            <person name="Pangilinan J."/>
            <person name="Lipzen A."/>
            <person name="Riley R."/>
            <person name="Andreopoulos W."/>
            <person name="He G."/>
            <person name="Johnson J."/>
            <person name="Nolan M."/>
            <person name="Tritt A."/>
            <person name="Barry K.W."/>
            <person name="Grigoriev I.V."/>
            <person name="Nagy L.G."/>
            <person name="Hibbett D."/>
            <person name="Henrissat B."/>
            <person name="Matheny P.B."/>
            <person name="Labbe J."/>
            <person name="Martin F.M."/>
        </authorList>
    </citation>
    <scope>NUCLEOTIDE SEQUENCE</scope>
    <source>
        <strain evidence="2">BPL690</strain>
    </source>
</reference>
<name>A0AAD4QND9_9AGAM</name>
<evidence type="ECO:0000313" key="2">
    <source>
        <dbReference type="EMBL" id="KAI0303476.1"/>
    </source>
</evidence>
<organism evidence="2 3">
    <name type="scientific">Multifurca ochricompacta</name>
    <dbReference type="NCBI Taxonomy" id="376703"/>
    <lineage>
        <taxon>Eukaryota</taxon>
        <taxon>Fungi</taxon>
        <taxon>Dikarya</taxon>
        <taxon>Basidiomycota</taxon>
        <taxon>Agaricomycotina</taxon>
        <taxon>Agaricomycetes</taxon>
        <taxon>Russulales</taxon>
        <taxon>Russulaceae</taxon>
        <taxon>Multifurca</taxon>
    </lineage>
</organism>
<dbReference type="EMBL" id="WTXG01000009">
    <property type="protein sequence ID" value="KAI0303476.1"/>
    <property type="molecule type" value="Genomic_DNA"/>
</dbReference>
<dbReference type="AlphaFoldDB" id="A0AAD4QND9"/>
<comment type="caution">
    <text evidence="2">The sequence shown here is derived from an EMBL/GenBank/DDBJ whole genome shotgun (WGS) entry which is preliminary data.</text>
</comment>
<sequence>MRPPTPPPPCLKRKSVTFASLQEGVKEQPTVQEIPSLVITPTRAPDKREHIEVAPEVTQVNKLSPGVDDSLRSGLQLTVKPHFILPSSGLASRMRVTAESSSLLPSPPTLRRNHPYLTEATLSPTVSPKQRRHARNASSPSSGRAGPVACGSYLIPIMEVLDEIHVIIKSNIRMRFESASRDTIELRRQILAQAQADMTALLDEYIAAFNDLVNLEAKYGTFSKRRIAAFTQARNANAEGLSSLLSQIQIHDRAVQAHARQTFAVGPLPGPVRRWL</sequence>
<evidence type="ECO:0000313" key="3">
    <source>
        <dbReference type="Proteomes" id="UP001203297"/>
    </source>
</evidence>
<feature type="region of interest" description="Disordered" evidence="1">
    <location>
        <begin position="123"/>
        <end position="145"/>
    </location>
</feature>
<accession>A0AAD4QND9</accession>
<keyword evidence="3" id="KW-1185">Reference proteome</keyword>
<proteinExistence type="predicted"/>